<dbReference type="PANTHER" id="PTHR40465:SF1">
    <property type="entry name" value="DUF6534 DOMAIN-CONTAINING PROTEIN"/>
    <property type="match status" value="1"/>
</dbReference>
<reference evidence="4 5" key="1">
    <citation type="submission" date="2014-04" db="EMBL/GenBank/DDBJ databases">
        <authorList>
            <consortium name="DOE Joint Genome Institute"/>
            <person name="Kuo A."/>
            <person name="Kohler A."/>
            <person name="Jargeat P."/>
            <person name="Nagy L.G."/>
            <person name="Floudas D."/>
            <person name="Copeland A."/>
            <person name="Barry K.W."/>
            <person name="Cichocki N."/>
            <person name="Veneault-Fourrey C."/>
            <person name="LaButti K."/>
            <person name="Lindquist E.A."/>
            <person name="Lipzen A."/>
            <person name="Lundell T."/>
            <person name="Morin E."/>
            <person name="Murat C."/>
            <person name="Sun H."/>
            <person name="Tunlid A."/>
            <person name="Henrissat B."/>
            <person name="Grigoriev I.V."/>
            <person name="Hibbett D.S."/>
            <person name="Martin F."/>
            <person name="Nordberg H.P."/>
            <person name="Cantor M.N."/>
            <person name="Hua S.X."/>
        </authorList>
    </citation>
    <scope>NUCLEOTIDE SEQUENCE [LARGE SCALE GENOMIC DNA]</scope>
    <source>
        <strain evidence="4 5">Ve08.2h10</strain>
    </source>
</reference>
<evidence type="ECO:0000259" key="3">
    <source>
        <dbReference type="Pfam" id="PF20152"/>
    </source>
</evidence>
<protein>
    <recommendedName>
        <fullName evidence="3">DUF6534 domain-containing protein</fullName>
    </recommendedName>
</protein>
<dbReference type="InParanoid" id="A0A0D0E4K0"/>
<keyword evidence="5" id="KW-1185">Reference proteome</keyword>
<keyword evidence="2" id="KW-0472">Membrane</keyword>
<evidence type="ECO:0000313" key="4">
    <source>
        <dbReference type="EMBL" id="KIK92205.1"/>
    </source>
</evidence>
<feature type="compositionally biased region" description="Basic and acidic residues" evidence="1">
    <location>
        <begin position="305"/>
        <end position="318"/>
    </location>
</feature>
<dbReference type="OrthoDB" id="3270417at2759"/>
<keyword evidence="2" id="KW-1133">Transmembrane helix</keyword>
<feature type="transmembrane region" description="Helical" evidence="2">
    <location>
        <begin position="16"/>
        <end position="37"/>
    </location>
</feature>
<feature type="compositionally biased region" description="Polar residues" evidence="1">
    <location>
        <begin position="319"/>
        <end position="332"/>
    </location>
</feature>
<accession>A0A0D0E4K0</accession>
<feature type="domain" description="DUF6534" evidence="3">
    <location>
        <begin position="174"/>
        <end position="266"/>
    </location>
</feature>
<gene>
    <name evidence="4" type="ORF">PAXRUDRAFT_147816</name>
</gene>
<feature type="transmembrane region" description="Helical" evidence="2">
    <location>
        <begin position="125"/>
        <end position="151"/>
    </location>
</feature>
<feature type="transmembrane region" description="Helical" evidence="2">
    <location>
        <begin position="49"/>
        <end position="73"/>
    </location>
</feature>
<dbReference type="Pfam" id="PF20152">
    <property type="entry name" value="DUF6534"/>
    <property type="match status" value="1"/>
</dbReference>
<sequence length="332" mass="37332">MSPQSVLAVSLARGPLVGTFLGLFLYGITCLQAFFYFQTYERDHRGLKITVMLMSCRCRTLETVHAALSIWVMDDYLIVHYADEGSLQSANWSVSRSTYILGFMIDFFVYLYFTWRIWIFTGNKWIVVLMLSISISRTAISLIACILSVISPTWTRYLSHARTLIIIGNVLFIIGDTFSASVMAYHLTSFRPRTDTYNTNSPRRINILINRLLIFAVATGALTSLVDIIALILSLTQPQSLAFMSPILVQTRLYANSLLTSLNIRNANSRAYIDAHDTSESADIEMQGRSLRFANPPNLSVISERSGRHQAIDPRKSTAESWHTAQDNGTSS</sequence>
<reference evidence="5" key="2">
    <citation type="submission" date="2015-01" db="EMBL/GenBank/DDBJ databases">
        <title>Evolutionary Origins and Diversification of the Mycorrhizal Mutualists.</title>
        <authorList>
            <consortium name="DOE Joint Genome Institute"/>
            <consortium name="Mycorrhizal Genomics Consortium"/>
            <person name="Kohler A."/>
            <person name="Kuo A."/>
            <person name="Nagy L.G."/>
            <person name="Floudas D."/>
            <person name="Copeland A."/>
            <person name="Barry K.W."/>
            <person name="Cichocki N."/>
            <person name="Veneault-Fourrey C."/>
            <person name="LaButti K."/>
            <person name="Lindquist E.A."/>
            <person name="Lipzen A."/>
            <person name="Lundell T."/>
            <person name="Morin E."/>
            <person name="Murat C."/>
            <person name="Riley R."/>
            <person name="Ohm R."/>
            <person name="Sun H."/>
            <person name="Tunlid A."/>
            <person name="Henrissat B."/>
            <person name="Grigoriev I.V."/>
            <person name="Hibbett D.S."/>
            <person name="Martin F."/>
        </authorList>
    </citation>
    <scope>NUCLEOTIDE SEQUENCE [LARGE SCALE GENOMIC DNA]</scope>
    <source>
        <strain evidence="5">Ve08.2h10</strain>
    </source>
</reference>
<evidence type="ECO:0000256" key="1">
    <source>
        <dbReference type="SAM" id="MobiDB-lite"/>
    </source>
</evidence>
<dbReference type="HOGENOM" id="CLU_046025_5_2_1"/>
<keyword evidence="2" id="KW-0812">Transmembrane</keyword>
<evidence type="ECO:0000313" key="5">
    <source>
        <dbReference type="Proteomes" id="UP000054538"/>
    </source>
</evidence>
<feature type="transmembrane region" description="Helical" evidence="2">
    <location>
        <begin position="163"/>
        <end position="187"/>
    </location>
</feature>
<dbReference type="InterPro" id="IPR045339">
    <property type="entry name" value="DUF6534"/>
</dbReference>
<name>A0A0D0E4K0_9AGAM</name>
<evidence type="ECO:0000256" key="2">
    <source>
        <dbReference type="SAM" id="Phobius"/>
    </source>
</evidence>
<organism evidence="4 5">
    <name type="scientific">Paxillus rubicundulus Ve08.2h10</name>
    <dbReference type="NCBI Taxonomy" id="930991"/>
    <lineage>
        <taxon>Eukaryota</taxon>
        <taxon>Fungi</taxon>
        <taxon>Dikarya</taxon>
        <taxon>Basidiomycota</taxon>
        <taxon>Agaricomycotina</taxon>
        <taxon>Agaricomycetes</taxon>
        <taxon>Agaricomycetidae</taxon>
        <taxon>Boletales</taxon>
        <taxon>Paxilineae</taxon>
        <taxon>Paxillaceae</taxon>
        <taxon>Paxillus</taxon>
    </lineage>
</organism>
<dbReference type="STRING" id="930991.A0A0D0E4K0"/>
<feature type="transmembrane region" description="Helical" evidence="2">
    <location>
        <begin position="93"/>
        <end position="113"/>
    </location>
</feature>
<dbReference type="Proteomes" id="UP000054538">
    <property type="component" value="Unassembled WGS sequence"/>
</dbReference>
<feature type="transmembrane region" description="Helical" evidence="2">
    <location>
        <begin position="208"/>
        <end position="235"/>
    </location>
</feature>
<feature type="region of interest" description="Disordered" evidence="1">
    <location>
        <begin position="305"/>
        <end position="332"/>
    </location>
</feature>
<proteinExistence type="predicted"/>
<dbReference type="EMBL" id="KN825303">
    <property type="protein sequence ID" value="KIK92205.1"/>
    <property type="molecule type" value="Genomic_DNA"/>
</dbReference>
<dbReference type="PANTHER" id="PTHR40465">
    <property type="entry name" value="CHROMOSOME 1, WHOLE GENOME SHOTGUN SEQUENCE"/>
    <property type="match status" value="1"/>
</dbReference>
<dbReference type="AlphaFoldDB" id="A0A0D0E4K0"/>